<protein>
    <recommendedName>
        <fullName evidence="9">Tyrosine recombinase XerC</fullName>
    </recommendedName>
</protein>
<dbReference type="AlphaFoldDB" id="I0WGY7"/>
<keyword evidence="7 9" id="KW-0233">DNA recombination</keyword>
<dbReference type="Pfam" id="PF02899">
    <property type="entry name" value="Phage_int_SAM_1"/>
    <property type="match status" value="1"/>
</dbReference>
<evidence type="ECO:0000259" key="11">
    <source>
        <dbReference type="PROSITE" id="PS51900"/>
    </source>
</evidence>
<keyword evidence="5 9" id="KW-0229">DNA integration</keyword>
<dbReference type="SUPFAM" id="SSF56349">
    <property type="entry name" value="DNA breaking-rejoining enzymes"/>
    <property type="match status" value="1"/>
</dbReference>
<evidence type="ECO:0000256" key="5">
    <source>
        <dbReference type="ARBA" id="ARBA00022908"/>
    </source>
</evidence>
<feature type="active site" evidence="9">
    <location>
        <position position="240"/>
    </location>
</feature>
<evidence type="ECO:0000313" key="13">
    <source>
        <dbReference type="Proteomes" id="UP000005938"/>
    </source>
</evidence>
<dbReference type="InterPro" id="IPR011010">
    <property type="entry name" value="DNA_brk_join_enz"/>
</dbReference>
<comment type="subunit">
    <text evidence="9">Forms a cyclic heterotetrameric complex composed of two molecules of XerC and two molecules of XerD.</text>
</comment>
<accession>I0WGY7</accession>
<dbReference type="eggNOG" id="COG4974">
    <property type="taxonomic scope" value="Bacteria"/>
</dbReference>
<dbReference type="Gene3D" id="1.10.150.130">
    <property type="match status" value="1"/>
</dbReference>
<comment type="subcellular location">
    <subcellularLocation>
        <location evidence="1 9">Cytoplasm</location>
    </subcellularLocation>
</comment>
<organism evidence="12 13">
    <name type="scientific">Imtechella halotolerans K1</name>
    <dbReference type="NCBI Taxonomy" id="946077"/>
    <lineage>
        <taxon>Bacteria</taxon>
        <taxon>Pseudomonadati</taxon>
        <taxon>Bacteroidota</taxon>
        <taxon>Flavobacteriia</taxon>
        <taxon>Flavobacteriales</taxon>
        <taxon>Flavobacteriaceae</taxon>
        <taxon>Imtechella</taxon>
    </lineage>
</organism>
<feature type="active site" description="O-(3'-phospho-DNA)-tyrosine intermediate" evidence="9">
    <location>
        <position position="275"/>
    </location>
</feature>
<feature type="active site" evidence="9">
    <location>
        <position position="243"/>
    </location>
</feature>
<dbReference type="STRING" id="946077.W5A_05543"/>
<evidence type="ECO:0000259" key="10">
    <source>
        <dbReference type="PROSITE" id="PS51898"/>
    </source>
</evidence>
<feature type="active site" evidence="9">
    <location>
        <position position="266"/>
    </location>
</feature>
<dbReference type="PANTHER" id="PTHR30349">
    <property type="entry name" value="PHAGE INTEGRASE-RELATED"/>
    <property type="match status" value="1"/>
</dbReference>
<comment type="similarity">
    <text evidence="9">Belongs to the 'phage' integrase family. XerC subfamily.</text>
</comment>
<dbReference type="GO" id="GO:0006313">
    <property type="term" value="P:DNA transposition"/>
    <property type="evidence" value="ECO:0007669"/>
    <property type="project" value="UniProtKB-UniRule"/>
</dbReference>
<gene>
    <name evidence="9" type="primary">xerC</name>
    <name evidence="12" type="ORF">W5A_05543</name>
</gene>
<dbReference type="SUPFAM" id="SSF47823">
    <property type="entry name" value="lambda integrase-like, N-terminal domain"/>
    <property type="match status" value="1"/>
</dbReference>
<keyword evidence="4 9" id="KW-0159">Chromosome partition</keyword>
<dbReference type="GO" id="GO:0051301">
    <property type="term" value="P:cell division"/>
    <property type="evidence" value="ECO:0007669"/>
    <property type="project" value="UniProtKB-KW"/>
</dbReference>
<evidence type="ECO:0000256" key="2">
    <source>
        <dbReference type="ARBA" id="ARBA00022490"/>
    </source>
</evidence>
<dbReference type="HAMAP" id="MF_01808">
    <property type="entry name" value="Recomb_XerC_XerD"/>
    <property type="match status" value="1"/>
</dbReference>
<evidence type="ECO:0000256" key="9">
    <source>
        <dbReference type="HAMAP-Rule" id="MF_01808"/>
    </source>
</evidence>
<dbReference type="InterPro" id="IPR050090">
    <property type="entry name" value="Tyrosine_recombinase_XerCD"/>
</dbReference>
<keyword evidence="8 9" id="KW-0131">Cell cycle</keyword>
<dbReference type="PROSITE" id="PS51898">
    <property type="entry name" value="TYR_RECOMBINASE"/>
    <property type="match status" value="1"/>
</dbReference>
<evidence type="ECO:0000256" key="3">
    <source>
        <dbReference type="ARBA" id="ARBA00022618"/>
    </source>
</evidence>
<dbReference type="InterPro" id="IPR002104">
    <property type="entry name" value="Integrase_catalytic"/>
</dbReference>
<dbReference type="InterPro" id="IPR013762">
    <property type="entry name" value="Integrase-like_cat_sf"/>
</dbReference>
<dbReference type="PROSITE" id="PS51900">
    <property type="entry name" value="CB"/>
    <property type="match status" value="1"/>
</dbReference>
<keyword evidence="3 9" id="KW-0132">Cell division</keyword>
<evidence type="ECO:0000256" key="6">
    <source>
        <dbReference type="ARBA" id="ARBA00023125"/>
    </source>
</evidence>
<evidence type="ECO:0000256" key="7">
    <source>
        <dbReference type="ARBA" id="ARBA00023172"/>
    </source>
</evidence>
<dbReference type="GO" id="GO:0007059">
    <property type="term" value="P:chromosome segregation"/>
    <property type="evidence" value="ECO:0007669"/>
    <property type="project" value="UniProtKB-UniRule"/>
</dbReference>
<evidence type="ECO:0000256" key="8">
    <source>
        <dbReference type="ARBA" id="ARBA00023306"/>
    </source>
</evidence>
<feature type="active site" evidence="9">
    <location>
        <position position="146"/>
    </location>
</feature>
<reference evidence="12 13" key="1">
    <citation type="journal article" date="2012" name="J. Bacteriol.">
        <title>Genome Sequence of the Halotolerant Bacterium Imtechella halotolerans K1T.</title>
        <authorList>
            <person name="Kumar S."/>
            <person name="Vikram S."/>
            <person name="Subramanian S."/>
            <person name="Raghava G.P."/>
            <person name="Pinnaka A.K."/>
        </authorList>
    </citation>
    <scope>NUCLEOTIDE SEQUENCE [LARGE SCALE GENOMIC DNA]</scope>
    <source>
        <strain evidence="12 13">K1</strain>
    </source>
</reference>
<dbReference type="GO" id="GO:0009037">
    <property type="term" value="F:tyrosine-based site-specific recombinase activity"/>
    <property type="evidence" value="ECO:0007669"/>
    <property type="project" value="UniProtKB-UniRule"/>
</dbReference>
<proteinExistence type="inferred from homology"/>
<dbReference type="InterPro" id="IPR004107">
    <property type="entry name" value="Integrase_SAM-like_N"/>
</dbReference>
<dbReference type="GO" id="GO:0003677">
    <property type="term" value="F:DNA binding"/>
    <property type="evidence" value="ECO:0007669"/>
    <property type="project" value="UniProtKB-UniRule"/>
</dbReference>
<dbReference type="Gene3D" id="1.10.443.10">
    <property type="entry name" value="Intergrase catalytic core"/>
    <property type="match status" value="1"/>
</dbReference>
<name>I0WGY7_9FLAO</name>
<dbReference type="InterPro" id="IPR010998">
    <property type="entry name" value="Integrase_recombinase_N"/>
</dbReference>
<dbReference type="OrthoDB" id="9801717at2"/>
<keyword evidence="6 9" id="KW-0238">DNA-binding</keyword>
<dbReference type="PATRIC" id="fig|946077.3.peg.1127"/>
<evidence type="ECO:0000313" key="12">
    <source>
        <dbReference type="EMBL" id="EID75653.1"/>
    </source>
</evidence>
<comment type="function">
    <text evidence="9">Site-specific tyrosine recombinase, which acts by catalyzing the cutting and rejoining of the recombining DNA molecules. The XerC-XerD complex is essential to convert dimers of the bacterial chromosome into monomers to permit their segregation at cell division. It also contributes to the segregational stability of plasmids.</text>
</comment>
<feature type="active site" evidence="9">
    <location>
        <position position="170"/>
    </location>
</feature>
<keyword evidence="13" id="KW-1185">Reference proteome</keyword>
<dbReference type="GO" id="GO:0005737">
    <property type="term" value="C:cytoplasm"/>
    <property type="evidence" value="ECO:0007669"/>
    <property type="project" value="UniProtKB-SubCell"/>
</dbReference>
<dbReference type="Proteomes" id="UP000005938">
    <property type="component" value="Unassembled WGS sequence"/>
</dbReference>
<dbReference type="InterPro" id="IPR023009">
    <property type="entry name" value="Tyrosine_recombinase_XerC/XerD"/>
</dbReference>
<feature type="domain" description="Core-binding (CB)" evidence="11">
    <location>
        <begin position="1"/>
        <end position="84"/>
    </location>
</feature>
<sequence>MSVRAFVEYLSLEKNYSPLTCLAYRRDLELFSDFIESNFDGQSVDSVVYPQIRNWIVILVEKGLSSRSVNRKIASLKAYYKFLRKTRQIEENPFVHHVALKAPKKIEIPFSVDEVDKVLELLDGDSSFEGVRNKAIVELFYATGIRRSELINLKLLDVDLSSGLLKVLGKRNKERMVPLIKPVIHSLERYIEVRSQVAGAENNECLFLVKTGNKLNETLVYRLINGYFSSASSKVKKSPHVLRHSFATHLLNNGADLNSIKELLGHASLASTQVYTQSSITELQQVYKDAHPRGR</sequence>
<evidence type="ECO:0000256" key="4">
    <source>
        <dbReference type="ARBA" id="ARBA00022829"/>
    </source>
</evidence>
<dbReference type="RefSeq" id="WP_008238259.1">
    <property type="nucleotide sequence ID" value="NZ_AJJU01000004.1"/>
</dbReference>
<comment type="caution">
    <text evidence="12">The sequence shown here is derived from an EMBL/GenBank/DDBJ whole genome shotgun (WGS) entry which is preliminary data.</text>
</comment>
<feature type="domain" description="Tyr recombinase" evidence="10">
    <location>
        <begin position="105"/>
        <end position="288"/>
    </location>
</feature>
<dbReference type="EMBL" id="AJJU01000004">
    <property type="protein sequence ID" value="EID75653.1"/>
    <property type="molecule type" value="Genomic_DNA"/>
</dbReference>
<dbReference type="InterPro" id="IPR044068">
    <property type="entry name" value="CB"/>
</dbReference>
<dbReference type="Pfam" id="PF00589">
    <property type="entry name" value="Phage_integrase"/>
    <property type="match status" value="1"/>
</dbReference>
<evidence type="ECO:0000256" key="1">
    <source>
        <dbReference type="ARBA" id="ARBA00004496"/>
    </source>
</evidence>
<keyword evidence="2 9" id="KW-0963">Cytoplasm</keyword>
<dbReference type="PANTHER" id="PTHR30349:SF77">
    <property type="entry name" value="TYROSINE RECOMBINASE XERC"/>
    <property type="match status" value="1"/>
</dbReference>